<keyword evidence="7" id="KW-0813">Transport</keyword>
<proteinExistence type="inferred from homology"/>
<sequence>MAELNTGGKKATPRVDMTPMVDLMFLLVTFFILTTSISTPQAMDIVKPDKDDNNKDNRLELKASKTMTILLGKNDKVAWYMGEAGATAPTYESLSQVDKSIIENRKKADASGVKGEFVVLVKPTSGSNFKNFVDIMDELEILKVKVRQIDDDNILDSEKESMKSQGIL</sequence>
<feature type="transmembrane region" description="Helical" evidence="8">
    <location>
        <begin position="20"/>
        <end position="37"/>
    </location>
</feature>
<dbReference type="InterPro" id="IPR003400">
    <property type="entry name" value="ExbD"/>
</dbReference>
<comment type="subcellular location">
    <subcellularLocation>
        <location evidence="1">Cell membrane</location>
        <topology evidence="1">Single-pass membrane protein</topology>
    </subcellularLocation>
    <subcellularLocation>
        <location evidence="7">Cell membrane</location>
        <topology evidence="7">Single-pass type II membrane protein</topology>
    </subcellularLocation>
</comment>
<accession>A0A1G6U0T9</accession>
<dbReference type="GO" id="GO:0015031">
    <property type="term" value="P:protein transport"/>
    <property type="evidence" value="ECO:0007669"/>
    <property type="project" value="UniProtKB-KW"/>
</dbReference>
<dbReference type="AlphaFoldDB" id="A0A1G6U0T9"/>
<dbReference type="RefSeq" id="WP_090769108.1">
    <property type="nucleotide sequence ID" value="NZ_FMZH01000005.1"/>
</dbReference>
<keyword evidence="6 8" id="KW-0472">Membrane</keyword>
<dbReference type="PANTHER" id="PTHR30558:SF3">
    <property type="entry name" value="BIOPOLYMER TRANSPORT PROTEIN EXBD-RELATED"/>
    <property type="match status" value="1"/>
</dbReference>
<evidence type="ECO:0000313" key="9">
    <source>
        <dbReference type="EMBL" id="SDD34217.1"/>
    </source>
</evidence>
<name>A0A1G6U0T9_9SPHI</name>
<dbReference type="GO" id="GO:0005886">
    <property type="term" value="C:plasma membrane"/>
    <property type="evidence" value="ECO:0007669"/>
    <property type="project" value="UniProtKB-SubCell"/>
</dbReference>
<comment type="similarity">
    <text evidence="2 7">Belongs to the ExbD/TolR family.</text>
</comment>
<dbReference type="Proteomes" id="UP000199455">
    <property type="component" value="Unassembled WGS sequence"/>
</dbReference>
<keyword evidence="4 7" id="KW-0812">Transmembrane</keyword>
<reference evidence="10" key="1">
    <citation type="submission" date="2016-10" db="EMBL/GenBank/DDBJ databases">
        <authorList>
            <person name="Varghese N."/>
            <person name="Submissions S."/>
        </authorList>
    </citation>
    <scope>NUCLEOTIDE SEQUENCE [LARGE SCALE GENOMIC DNA]</scope>
    <source>
        <strain evidence="10">DSM 18609</strain>
    </source>
</reference>
<evidence type="ECO:0000256" key="5">
    <source>
        <dbReference type="ARBA" id="ARBA00022989"/>
    </source>
</evidence>
<dbReference type="GO" id="GO:0022857">
    <property type="term" value="F:transmembrane transporter activity"/>
    <property type="evidence" value="ECO:0007669"/>
    <property type="project" value="InterPro"/>
</dbReference>
<evidence type="ECO:0000256" key="4">
    <source>
        <dbReference type="ARBA" id="ARBA00022692"/>
    </source>
</evidence>
<protein>
    <submittedName>
        <fullName evidence="9">Outer membrane transport energization protein ExbD</fullName>
    </submittedName>
</protein>
<evidence type="ECO:0000256" key="6">
    <source>
        <dbReference type="ARBA" id="ARBA00023136"/>
    </source>
</evidence>
<keyword evidence="10" id="KW-1185">Reference proteome</keyword>
<keyword evidence="3" id="KW-1003">Cell membrane</keyword>
<dbReference type="Pfam" id="PF02472">
    <property type="entry name" value="ExbD"/>
    <property type="match status" value="1"/>
</dbReference>
<dbReference type="STRING" id="390242.SAMN04488024_105172"/>
<keyword evidence="7" id="KW-0653">Protein transport</keyword>
<evidence type="ECO:0000256" key="2">
    <source>
        <dbReference type="ARBA" id="ARBA00005811"/>
    </source>
</evidence>
<dbReference type="PANTHER" id="PTHR30558">
    <property type="entry name" value="EXBD MEMBRANE COMPONENT OF PMF-DRIVEN MACROMOLECULE IMPORT SYSTEM"/>
    <property type="match status" value="1"/>
</dbReference>
<dbReference type="EMBL" id="FMZH01000005">
    <property type="protein sequence ID" value="SDD34217.1"/>
    <property type="molecule type" value="Genomic_DNA"/>
</dbReference>
<evidence type="ECO:0000256" key="3">
    <source>
        <dbReference type="ARBA" id="ARBA00022475"/>
    </source>
</evidence>
<evidence type="ECO:0000256" key="1">
    <source>
        <dbReference type="ARBA" id="ARBA00004162"/>
    </source>
</evidence>
<organism evidence="9 10">
    <name type="scientific">Pedobacter soli</name>
    <dbReference type="NCBI Taxonomy" id="390242"/>
    <lineage>
        <taxon>Bacteria</taxon>
        <taxon>Pseudomonadati</taxon>
        <taxon>Bacteroidota</taxon>
        <taxon>Sphingobacteriia</taxon>
        <taxon>Sphingobacteriales</taxon>
        <taxon>Sphingobacteriaceae</taxon>
        <taxon>Pedobacter</taxon>
    </lineage>
</organism>
<gene>
    <name evidence="9" type="ORF">SAMN04488024_105172</name>
</gene>
<keyword evidence="5 8" id="KW-1133">Transmembrane helix</keyword>
<evidence type="ECO:0000256" key="8">
    <source>
        <dbReference type="SAM" id="Phobius"/>
    </source>
</evidence>
<evidence type="ECO:0000256" key="7">
    <source>
        <dbReference type="RuleBase" id="RU003879"/>
    </source>
</evidence>
<evidence type="ECO:0000313" key="10">
    <source>
        <dbReference type="Proteomes" id="UP000199455"/>
    </source>
</evidence>